<dbReference type="Pfam" id="PF03466">
    <property type="entry name" value="LysR_substrate"/>
    <property type="match status" value="1"/>
</dbReference>
<proteinExistence type="inferred from homology"/>
<dbReference type="Gene3D" id="3.40.190.10">
    <property type="entry name" value="Periplasmic binding protein-like II"/>
    <property type="match status" value="2"/>
</dbReference>
<evidence type="ECO:0000256" key="4">
    <source>
        <dbReference type="ARBA" id="ARBA00023163"/>
    </source>
</evidence>
<dbReference type="PANTHER" id="PTHR30346">
    <property type="entry name" value="TRANSCRIPTIONAL DUAL REGULATOR HCAR-RELATED"/>
    <property type="match status" value="1"/>
</dbReference>
<dbReference type="InterPro" id="IPR005119">
    <property type="entry name" value="LysR_subst-bd"/>
</dbReference>
<reference evidence="6 7" key="1">
    <citation type="submission" date="2022-04" db="EMBL/GenBank/DDBJ databases">
        <title>Proposal of a three novel species of Scandinavium, Scandinavium hiltneri, Scandinavium manionii, Scandinavium tedordense.</title>
        <authorList>
            <person name="Maddock D.W."/>
            <person name="Brady C.L."/>
            <person name="Denman S."/>
            <person name="Arnold D."/>
        </authorList>
    </citation>
    <scope>NUCLEOTIDE SEQUENCE [LARGE SCALE GENOMIC DNA]</scope>
    <source>
        <strain evidence="6 7">H11S7</strain>
    </source>
</reference>
<feature type="domain" description="HTH lysR-type" evidence="5">
    <location>
        <begin position="1"/>
        <end position="58"/>
    </location>
</feature>
<dbReference type="SUPFAM" id="SSF53850">
    <property type="entry name" value="Periplasmic binding protein-like II"/>
    <property type="match status" value="1"/>
</dbReference>
<dbReference type="Pfam" id="PF00126">
    <property type="entry name" value="HTH_1"/>
    <property type="match status" value="1"/>
</dbReference>
<evidence type="ECO:0000259" key="5">
    <source>
        <dbReference type="PROSITE" id="PS50931"/>
    </source>
</evidence>
<dbReference type="RefSeq" id="WP_258987097.1">
    <property type="nucleotide sequence ID" value="NZ_JALIGE010000069.1"/>
</dbReference>
<dbReference type="InterPro" id="IPR000847">
    <property type="entry name" value="LysR_HTH_N"/>
</dbReference>
<dbReference type="InterPro" id="IPR036390">
    <property type="entry name" value="WH_DNA-bd_sf"/>
</dbReference>
<accession>A0ABT2DY12</accession>
<dbReference type="PROSITE" id="PS50931">
    <property type="entry name" value="HTH_LYSR"/>
    <property type="match status" value="1"/>
</dbReference>
<evidence type="ECO:0000256" key="2">
    <source>
        <dbReference type="ARBA" id="ARBA00023015"/>
    </source>
</evidence>
<dbReference type="CDD" id="cd08414">
    <property type="entry name" value="PBP2_LTTR_aromatics_like"/>
    <property type="match status" value="1"/>
</dbReference>
<evidence type="ECO:0000256" key="1">
    <source>
        <dbReference type="ARBA" id="ARBA00009437"/>
    </source>
</evidence>
<gene>
    <name evidence="6" type="ORF">MUU47_05095</name>
</gene>
<dbReference type="Proteomes" id="UP001205357">
    <property type="component" value="Unassembled WGS sequence"/>
</dbReference>
<dbReference type="PRINTS" id="PR00039">
    <property type="entry name" value="HTHLYSR"/>
</dbReference>
<dbReference type="Gene3D" id="1.10.10.10">
    <property type="entry name" value="Winged helix-like DNA-binding domain superfamily/Winged helix DNA-binding domain"/>
    <property type="match status" value="1"/>
</dbReference>
<name>A0ABT2DY12_9ENTR</name>
<evidence type="ECO:0000256" key="3">
    <source>
        <dbReference type="ARBA" id="ARBA00023125"/>
    </source>
</evidence>
<keyword evidence="7" id="KW-1185">Reference proteome</keyword>
<comment type="caution">
    <text evidence="6">The sequence shown here is derived from an EMBL/GenBank/DDBJ whole genome shotgun (WGS) entry which is preliminary data.</text>
</comment>
<evidence type="ECO:0000313" key="7">
    <source>
        <dbReference type="Proteomes" id="UP001205357"/>
    </source>
</evidence>
<keyword evidence="4" id="KW-0804">Transcription</keyword>
<organism evidence="6 7">
    <name type="scientific">Scandinavium hiltneri</name>
    <dbReference type="NCBI Taxonomy" id="2926519"/>
    <lineage>
        <taxon>Bacteria</taxon>
        <taxon>Pseudomonadati</taxon>
        <taxon>Pseudomonadota</taxon>
        <taxon>Gammaproteobacteria</taxon>
        <taxon>Enterobacterales</taxon>
        <taxon>Enterobacteriaceae</taxon>
        <taxon>Scandinavium</taxon>
    </lineage>
</organism>
<dbReference type="SUPFAM" id="SSF46785">
    <property type="entry name" value="Winged helix' DNA-binding domain"/>
    <property type="match status" value="1"/>
</dbReference>
<keyword evidence="2" id="KW-0805">Transcription regulation</keyword>
<protein>
    <submittedName>
        <fullName evidence="6">LysR family transcriptional regulator</fullName>
    </submittedName>
</protein>
<sequence length="312" mass="35095">MDFRQLRYFIAVVEEGSVLAASRRVHVAQPALTRQIHLLEESLGVRLFERHARGMKLTVAGMALFEDAQELLDRRDQIRARLTALDSGLTGKLGLGITVTQLWFPQVATLLGDYRRRYPGVALEVFPLLSGPQLDRLRVERLDAGILYLDNGKIPGLDARLLHRDYLVLAVHEHSPWASQPPRTLAQLQDEDFIEGFRQASPVFFDRMQAHFARHNFQPRVVQYGADNLALLSMVAAGLGIAIVPATSGYHPVPRVRFLRLPELDDCDMPLWFAWRTGNDSPALRNLISLVEARKLSLPSNNPTCRPAGKKI</sequence>
<dbReference type="InterPro" id="IPR036388">
    <property type="entry name" value="WH-like_DNA-bd_sf"/>
</dbReference>
<dbReference type="EMBL" id="JALIGE010000069">
    <property type="protein sequence ID" value="MCS2160510.1"/>
    <property type="molecule type" value="Genomic_DNA"/>
</dbReference>
<comment type="similarity">
    <text evidence="1">Belongs to the LysR transcriptional regulatory family.</text>
</comment>
<keyword evidence="3" id="KW-0238">DNA-binding</keyword>
<dbReference type="PANTHER" id="PTHR30346:SF28">
    <property type="entry name" value="HTH-TYPE TRANSCRIPTIONAL REGULATOR CYNR"/>
    <property type="match status" value="1"/>
</dbReference>
<evidence type="ECO:0000313" key="6">
    <source>
        <dbReference type="EMBL" id="MCS2160510.1"/>
    </source>
</evidence>